<comment type="similarity">
    <text evidence="1">Belongs to the UPF0213 family.</text>
</comment>
<name>A0A0M2UXK3_9BACT</name>
<dbReference type="AlphaFoldDB" id="A0A0M2UXK3"/>
<keyword evidence="4" id="KW-1185">Reference proteome</keyword>
<evidence type="ECO:0000256" key="1">
    <source>
        <dbReference type="ARBA" id="ARBA00007435"/>
    </source>
</evidence>
<dbReference type="InterPro" id="IPR050190">
    <property type="entry name" value="UPF0213_domain"/>
</dbReference>
<dbReference type="EMBL" id="LAQJ01000060">
    <property type="protein sequence ID" value="KKO20813.1"/>
    <property type="molecule type" value="Genomic_DNA"/>
</dbReference>
<comment type="caution">
    <text evidence="3">The sequence shown here is derived from an EMBL/GenBank/DDBJ whole genome shotgun (WGS) entry which is preliminary data.</text>
</comment>
<dbReference type="PATRIC" id="fig|380242.3.peg.569"/>
<gene>
    <name evidence="3" type="ORF">BROFUL_00454</name>
</gene>
<evidence type="ECO:0000259" key="2">
    <source>
        <dbReference type="PROSITE" id="PS50164"/>
    </source>
</evidence>
<dbReference type="InterPro" id="IPR035901">
    <property type="entry name" value="GIY-YIG_endonuc_sf"/>
</dbReference>
<dbReference type="Proteomes" id="UP000034954">
    <property type="component" value="Unassembled WGS sequence"/>
</dbReference>
<evidence type="ECO:0000313" key="3">
    <source>
        <dbReference type="EMBL" id="KKO20813.1"/>
    </source>
</evidence>
<dbReference type="Pfam" id="PF01541">
    <property type="entry name" value="GIY-YIG"/>
    <property type="match status" value="1"/>
</dbReference>
<dbReference type="PANTHER" id="PTHR34477:SF1">
    <property type="entry name" value="UPF0213 PROTEIN YHBQ"/>
    <property type="match status" value="1"/>
</dbReference>
<dbReference type="InterPro" id="IPR000305">
    <property type="entry name" value="GIY-YIG_endonuc"/>
</dbReference>
<evidence type="ECO:0000313" key="4">
    <source>
        <dbReference type="Proteomes" id="UP000034954"/>
    </source>
</evidence>
<protein>
    <recommendedName>
        <fullName evidence="2">GIY-YIG domain-containing protein</fullName>
    </recommendedName>
</protein>
<dbReference type="PROSITE" id="PS50164">
    <property type="entry name" value="GIY_YIG"/>
    <property type="match status" value="1"/>
</dbReference>
<dbReference type="Gene3D" id="3.40.1440.10">
    <property type="entry name" value="GIY-YIG endonuclease"/>
    <property type="match status" value="1"/>
</dbReference>
<feature type="domain" description="GIY-YIG" evidence="2">
    <location>
        <begin position="1"/>
        <end position="74"/>
    </location>
</feature>
<reference evidence="3 4" key="1">
    <citation type="journal article" date="2013" name="BMC Microbiol.">
        <title>Identification of the type II cytochrome c maturation pathway in anammox bacteria by comparative genomics.</title>
        <authorList>
            <person name="Ferousi C."/>
            <person name="Speth D.R."/>
            <person name="Reimann J."/>
            <person name="Op den Camp H.J."/>
            <person name="Allen J.W."/>
            <person name="Keltjens J.T."/>
            <person name="Jetten M.S."/>
        </authorList>
    </citation>
    <scope>NUCLEOTIDE SEQUENCE [LARGE SCALE GENOMIC DNA]</scope>
    <source>
        <strain evidence="3">RU1</strain>
    </source>
</reference>
<proteinExistence type="inferred from homology"/>
<sequence length="85" mass="9764">MYLIRCNQGKLYTGITTDVERRFAEHTGNDKKGAKCLRGKAPLTLVMKKKIGSKRAALRIESRVKKLSKVRKEMFVEGKIKIREL</sequence>
<dbReference type="PANTHER" id="PTHR34477">
    <property type="entry name" value="UPF0213 PROTEIN YHBQ"/>
    <property type="match status" value="1"/>
</dbReference>
<dbReference type="CDD" id="cd10456">
    <property type="entry name" value="GIY-YIG_UPF0213"/>
    <property type="match status" value="1"/>
</dbReference>
<organism evidence="3 4">
    <name type="scientific">Candidatus Brocadia fulgida</name>
    <dbReference type="NCBI Taxonomy" id="380242"/>
    <lineage>
        <taxon>Bacteria</taxon>
        <taxon>Pseudomonadati</taxon>
        <taxon>Planctomycetota</taxon>
        <taxon>Candidatus Brocadiia</taxon>
        <taxon>Candidatus Brocadiales</taxon>
        <taxon>Candidatus Brocadiaceae</taxon>
        <taxon>Candidatus Brocadia</taxon>
    </lineage>
</organism>
<dbReference type="SUPFAM" id="SSF82771">
    <property type="entry name" value="GIY-YIG endonuclease"/>
    <property type="match status" value="1"/>
</dbReference>
<accession>A0A0M2UXK3</accession>